<dbReference type="AlphaFoldDB" id="A0A194AMN2"/>
<feature type="compositionally biased region" description="Polar residues" evidence="1">
    <location>
        <begin position="248"/>
        <end position="262"/>
    </location>
</feature>
<feature type="transmembrane region" description="Helical" evidence="2">
    <location>
        <begin position="130"/>
        <end position="151"/>
    </location>
</feature>
<dbReference type="EMBL" id="GELH01000779">
    <property type="protein sequence ID" value="JAS03493.1"/>
    <property type="molecule type" value="Transcribed_RNA"/>
</dbReference>
<dbReference type="EMBL" id="GELH01000780">
    <property type="protein sequence ID" value="JAS03492.1"/>
    <property type="molecule type" value="Transcribed_RNA"/>
</dbReference>
<keyword evidence="3" id="KW-0732">Signal</keyword>
<keyword evidence="2" id="KW-0472">Membrane</keyword>
<keyword evidence="2" id="KW-0812">Transmembrane</keyword>
<feature type="signal peptide" evidence="3">
    <location>
        <begin position="1"/>
        <end position="24"/>
    </location>
</feature>
<sequence length="393" mass="43079">MLKAHVFIPLVACFLQWSFWSCSCSSTTDNPAIVAPSSENETSDSSPERIPTPTTSTTGYEQSPTEPPAAYTTFEPVKDDYKVTITKMLNIHQTDATTERGKSTAQDSTERITNGFAGDTIGISRETTDIITAVVVIYTALVVTLVALRMCSSRVLKKQEMNSKDKSDTFKSKTKGEIDLEEVKCQDETRQTNEIKDDREDDKNAAAVVADVVHDTILNDFDEEQKVKSSDTDPSMDGGDTNVEAKKQNCSPNNEFNLSSASEKGLNSDENDTIENNLSEENEDQRNFIYKPANEREVNELIDCSVPNETEKAADALQGENENQNETFEGPFADDTFPPPPTPTTEVSGMFSQAGIGAPVDTLVVSVLATAMLTNNLETPERDEVLAVESTHL</sequence>
<reference evidence="4" key="1">
    <citation type="submission" date="2016-03" db="EMBL/GenBank/DDBJ databases">
        <authorList>
            <person name="Ploux O."/>
        </authorList>
    </citation>
    <scope>NUCLEOTIDE SEQUENCE</scope>
    <source>
        <tissue evidence="4">Mantle</tissue>
    </source>
</reference>
<feature type="compositionally biased region" description="Polar residues" evidence="1">
    <location>
        <begin position="52"/>
        <end position="64"/>
    </location>
</feature>
<name>A0A194AMN2_PINFU</name>
<feature type="compositionally biased region" description="Acidic residues" evidence="1">
    <location>
        <begin position="269"/>
        <end position="283"/>
    </location>
</feature>
<organism evidence="4">
    <name type="scientific">Pinctada fucata</name>
    <name type="common">Akoya pearl oyster</name>
    <name type="synonym">Pinctada imbricata fucata</name>
    <dbReference type="NCBI Taxonomy" id="50426"/>
    <lineage>
        <taxon>Eukaryota</taxon>
        <taxon>Metazoa</taxon>
        <taxon>Spiralia</taxon>
        <taxon>Lophotrochozoa</taxon>
        <taxon>Mollusca</taxon>
        <taxon>Bivalvia</taxon>
        <taxon>Autobranchia</taxon>
        <taxon>Pteriomorphia</taxon>
        <taxon>Pterioida</taxon>
        <taxon>Pterioidea</taxon>
        <taxon>Pteriidae</taxon>
        <taxon>Pinctada</taxon>
    </lineage>
</organism>
<evidence type="ECO:0000256" key="1">
    <source>
        <dbReference type="SAM" id="MobiDB-lite"/>
    </source>
</evidence>
<evidence type="ECO:0000256" key="3">
    <source>
        <dbReference type="SAM" id="SignalP"/>
    </source>
</evidence>
<evidence type="ECO:0000313" key="4">
    <source>
        <dbReference type="EMBL" id="JAS03493.1"/>
    </source>
</evidence>
<accession>A0A194AMN2</accession>
<feature type="chain" id="PRO_5013481181" evidence="3">
    <location>
        <begin position="25"/>
        <end position="393"/>
    </location>
</feature>
<keyword evidence="2" id="KW-1133">Transmembrane helix</keyword>
<evidence type="ECO:0000256" key="2">
    <source>
        <dbReference type="SAM" id="Phobius"/>
    </source>
</evidence>
<protein>
    <submittedName>
        <fullName evidence="4">Uncharacterized protein</fullName>
    </submittedName>
</protein>
<feature type="region of interest" description="Disordered" evidence="1">
    <location>
        <begin position="33"/>
        <end position="69"/>
    </location>
</feature>
<proteinExistence type="predicted"/>
<dbReference type="PROSITE" id="PS51257">
    <property type="entry name" value="PROKAR_LIPOPROTEIN"/>
    <property type="match status" value="1"/>
</dbReference>
<feature type="region of interest" description="Disordered" evidence="1">
    <location>
        <begin position="320"/>
        <end position="345"/>
    </location>
</feature>
<feature type="region of interest" description="Disordered" evidence="1">
    <location>
        <begin position="221"/>
        <end position="288"/>
    </location>
</feature>